<keyword evidence="2" id="KW-1185">Reference proteome</keyword>
<dbReference type="AlphaFoldDB" id="A0A1G6XXZ3"/>
<organism evidence="1 2">
    <name type="scientific">Kordiimonas lacus</name>
    <dbReference type="NCBI Taxonomy" id="637679"/>
    <lineage>
        <taxon>Bacteria</taxon>
        <taxon>Pseudomonadati</taxon>
        <taxon>Pseudomonadota</taxon>
        <taxon>Alphaproteobacteria</taxon>
        <taxon>Kordiimonadales</taxon>
        <taxon>Kordiimonadaceae</taxon>
        <taxon>Kordiimonas</taxon>
    </lineage>
</organism>
<evidence type="ECO:0000313" key="2">
    <source>
        <dbReference type="Proteomes" id="UP000183685"/>
    </source>
</evidence>
<accession>A0A1G6XXZ3</accession>
<evidence type="ECO:0000313" key="1">
    <source>
        <dbReference type="EMBL" id="SDD83039.1"/>
    </source>
</evidence>
<reference evidence="1 2" key="1">
    <citation type="submission" date="2016-10" db="EMBL/GenBank/DDBJ databases">
        <authorList>
            <person name="de Groot N.N."/>
        </authorList>
    </citation>
    <scope>NUCLEOTIDE SEQUENCE [LARGE SCALE GENOMIC DNA]</scope>
    <source>
        <strain evidence="1 2">CGMCC 1.9109</strain>
    </source>
</reference>
<name>A0A1G6XXZ3_9PROT</name>
<sequence length="168" mass="19398">MTEQPPLVEFERWETPFEFSDTVIFDVQYGNGGFYLYLAEGQKLWDLAPSNEKNYDSLTIRLFCPDDQTVYRIEFDQIGAHRVLDEGGLLQLWSSDERRKIRNKSDKPPMTFRVRGHGWSEESPVSFIHSTTDGWSFVISSSITCVEVLSFNPPEIIAEQKLSPQRPS</sequence>
<dbReference type="EMBL" id="FNAK01000003">
    <property type="protein sequence ID" value="SDD83039.1"/>
    <property type="molecule type" value="Genomic_DNA"/>
</dbReference>
<proteinExistence type="predicted"/>
<dbReference type="Proteomes" id="UP000183685">
    <property type="component" value="Unassembled WGS sequence"/>
</dbReference>
<protein>
    <submittedName>
        <fullName evidence="1">Uncharacterized protein</fullName>
    </submittedName>
</protein>
<gene>
    <name evidence="1" type="ORF">SAMN04488071_1410</name>
</gene>
<dbReference type="STRING" id="637679.GCA_001550055_01091"/>